<dbReference type="PANTHER" id="PTHR32432:SF3">
    <property type="entry name" value="ETHANOLAMINE UTILIZATION PROTEIN EUTJ"/>
    <property type="match status" value="1"/>
</dbReference>
<dbReference type="AlphaFoldDB" id="A0A1I4YZI2"/>
<dbReference type="EMBL" id="FOVC01000007">
    <property type="protein sequence ID" value="SFN43425.1"/>
    <property type="molecule type" value="Genomic_DNA"/>
</dbReference>
<dbReference type="PANTHER" id="PTHR32432">
    <property type="entry name" value="CELL DIVISION PROTEIN FTSA-RELATED"/>
    <property type="match status" value="1"/>
</dbReference>
<dbReference type="InterPro" id="IPR050696">
    <property type="entry name" value="FtsA/MreB"/>
</dbReference>
<dbReference type="InterPro" id="IPR005883">
    <property type="entry name" value="PilM"/>
</dbReference>
<organism evidence="1 2">
    <name type="scientific">Izhakiella capsodis</name>
    <dbReference type="NCBI Taxonomy" id="1367852"/>
    <lineage>
        <taxon>Bacteria</taxon>
        <taxon>Pseudomonadati</taxon>
        <taxon>Pseudomonadota</taxon>
        <taxon>Gammaproteobacteria</taxon>
        <taxon>Enterobacterales</taxon>
        <taxon>Erwiniaceae</taxon>
        <taxon>Izhakiella</taxon>
    </lineage>
</organism>
<evidence type="ECO:0000313" key="1">
    <source>
        <dbReference type="EMBL" id="SFN43425.1"/>
    </source>
</evidence>
<protein>
    <submittedName>
        <fullName evidence="1">Pilus assembly protein HofM</fullName>
    </submittedName>
</protein>
<proteinExistence type="predicted"/>
<dbReference type="Pfam" id="PF11104">
    <property type="entry name" value="PilM_2"/>
    <property type="match status" value="1"/>
</dbReference>
<dbReference type="InterPro" id="IPR043129">
    <property type="entry name" value="ATPase_NBD"/>
</dbReference>
<dbReference type="STRING" id="1367852.SAMN05216516_107114"/>
<gene>
    <name evidence="1" type="ORF">SAMN05216516_107114</name>
</gene>
<name>A0A1I4YZI2_9GAMM</name>
<dbReference type="OrthoDB" id="6447548at2"/>
<evidence type="ECO:0000313" key="2">
    <source>
        <dbReference type="Proteomes" id="UP000242222"/>
    </source>
</evidence>
<sequence length="281" mass="31819">MAFKRWNIGLDIQNGQLCALAVQRHRRKGLQLRHWWHFPLPADTLVQGIIQRSESLITLLSTWRQSLPCNVSLRVGLHPQLVLQRQLALPAAENRLRESERSRYINAAARRFFPIDIKELVVDYRQHKLSGEICLTAAHRSALDSWNDCLQAAGLFADVMELTPAALVALAEAMKLPAQASLVHALSDHWLWFSPQKNPATGWCPRSDVNDLQALVETRLAANRPIFISDAINDRTPAPEYKTLNPFSLFGNLQPPFPQRQQSFVLAAGLALRQEDHSWYG</sequence>
<dbReference type="SUPFAM" id="SSF53067">
    <property type="entry name" value="Actin-like ATPase domain"/>
    <property type="match status" value="1"/>
</dbReference>
<keyword evidence="2" id="KW-1185">Reference proteome</keyword>
<reference evidence="2" key="1">
    <citation type="submission" date="2016-10" db="EMBL/GenBank/DDBJ databases">
        <authorList>
            <person name="Varghese N."/>
            <person name="Submissions S."/>
        </authorList>
    </citation>
    <scope>NUCLEOTIDE SEQUENCE [LARGE SCALE GENOMIC DNA]</scope>
    <source>
        <strain evidence="2">N6PO6</strain>
    </source>
</reference>
<dbReference type="RefSeq" id="WP_092878233.1">
    <property type="nucleotide sequence ID" value="NZ_FOVC01000007.1"/>
</dbReference>
<accession>A0A1I4YZI2</accession>
<dbReference type="Proteomes" id="UP000242222">
    <property type="component" value="Unassembled WGS sequence"/>
</dbReference>